<accession>A0A1T4JWF0</accession>
<name>A0A1T4JWF0_9FIRM</name>
<dbReference type="Pfam" id="PF09587">
    <property type="entry name" value="PGA_cap"/>
    <property type="match status" value="1"/>
</dbReference>
<evidence type="ECO:0000256" key="1">
    <source>
        <dbReference type="ARBA" id="ARBA00005662"/>
    </source>
</evidence>
<keyword evidence="5" id="KW-1185">Reference proteome</keyword>
<gene>
    <name evidence="4" type="ORF">SAMN02745191_0135</name>
</gene>
<dbReference type="EMBL" id="FUWY01000001">
    <property type="protein sequence ID" value="SJZ34478.1"/>
    <property type="molecule type" value="Genomic_DNA"/>
</dbReference>
<proteinExistence type="inferred from homology"/>
<keyword evidence="2" id="KW-0812">Transmembrane</keyword>
<dbReference type="Gene3D" id="3.60.21.10">
    <property type="match status" value="1"/>
</dbReference>
<dbReference type="RefSeq" id="WP_078710601.1">
    <property type="nucleotide sequence ID" value="NZ_FUWY01000001.1"/>
</dbReference>
<dbReference type="PANTHER" id="PTHR33393">
    <property type="entry name" value="POLYGLUTAMINE SYNTHESIS ACCESSORY PROTEIN RV0574C-RELATED"/>
    <property type="match status" value="1"/>
</dbReference>
<dbReference type="SUPFAM" id="SSF56300">
    <property type="entry name" value="Metallo-dependent phosphatases"/>
    <property type="match status" value="1"/>
</dbReference>
<dbReference type="STRING" id="118967.SAMN02745191_0135"/>
<feature type="domain" description="Capsule synthesis protein CapA" evidence="3">
    <location>
        <begin position="58"/>
        <end position="290"/>
    </location>
</feature>
<dbReference type="InterPro" id="IPR052169">
    <property type="entry name" value="CW_Biosynth-Accessory"/>
</dbReference>
<dbReference type="InterPro" id="IPR019079">
    <property type="entry name" value="Capsule_synth_CapA"/>
</dbReference>
<evidence type="ECO:0000259" key="3">
    <source>
        <dbReference type="SMART" id="SM00854"/>
    </source>
</evidence>
<protein>
    <submittedName>
        <fullName evidence="4">Poly-gamma-glutamate synthesis protein (Capsule biosynthesis protein)</fullName>
    </submittedName>
</protein>
<organism evidence="4 5">
    <name type="scientific">Anaerorhabdus furcosa</name>
    <dbReference type="NCBI Taxonomy" id="118967"/>
    <lineage>
        <taxon>Bacteria</taxon>
        <taxon>Bacillati</taxon>
        <taxon>Bacillota</taxon>
        <taxon>Erysipelotrichia</taxon>
        <taxon>Erysipelotrichales</taxon>
        <taxon>Erysipelotrichaceae</taxon>
        <taxon>Anaerorhabdus</taxon>
    </lineage>
</organism>
<evidence type="ECO:0000256" key="2">
    <source>
        <dbReference type="SAM" id="Phobius"/>
    </source>
</evidence>
<comment type="similarity">
    <text evidence="1">Belongs to the CapA family.</text>
</comment>
<sequence>MKNKKLEKEIVALVLTIVFCIIAVSVVLLILINTFNEKQKEEIIEKTKPPVVSNYSASIFFGGKVSVDDDLISEYTVDGVQDFYPLIENIEPAVSNNEVALFQLDDVVVNDYKEEGVPKSFADMFSSIGFSMVSLASADQLELGETQLLDSHTYWDNQIMYTSGSEAHEQGTTAIYDKNGITFGLLSYTMPQNIEGITITNPFLLDVYNDQKAASDIMNLRNQVDIIIVYLDWGEVDSFEVTNEQHRIAKLLADSGADVLLGTGTGSIQPIEWIDDTIVYYSLGNLLTTNTDLDERVGMIGSIFVQKTVVDGVVTIEKSQPKADLIYTTSNSTKIMMFDELTDELQNKESVYEKYSVVLTMLDDSIRIGGIK</sequence>
<reference evidence="5" key="1">
    <citation type="submission" date="2017-02" db="EMBL/GenBank/DDBJ databases">
        <authorList>
            <person name="Varghese N."/>
            <person name="Submissions S."/>
        </authorList>
    </citation>
    <scope>NUCLEOTIDE SEQUENCE [LARGE SCALE GENOMIC DNA]</scope>
    <source>
        <strain evidence="5">ATCC 25662</strain>
    </source>
</reference>
<evidence type="ECO:0000313" key="5">
    <source>
        <dbReference type="Proteomes" id="UP000243297"/>
    </source>
</evidence>
<keyword evidence="2" id="KW-1133">Transmembrane helix</keyword>
<dbReference type="AlphaFoldDB" id="A0A1T4JWF0"/>
<dbReference type="PANTHER" id="PTHR33393:SF12">
    <property type="entry name" value="CAPSULE BIOSYNTHESIS PROTEIN CAPA"/>
    <property type="match status" value="1"/>
</dbReference>
<dbReference type="Proteomes" id="UP000243297">
    <property type="component" value="Unassembled WGS sequence"/>
</dbReference>
<feature type="transmembrane region" description="Helical" evidence="2">
    <location>
        <begin position="12"/>
        <end position="32"/>
    </location>
</feature>
<evidence type="ECO:0000313" key="4">
    <source>
        <dbReference type="EMBL" id="SJZ34478.1"/>
    </source>
</evidence>
<dbReference type="SMART" id="SM00854">
    <property type="entry name" value="PGA_cap"/>
    <property type="match status" value="1"/>
</dbReference>
<keyword evidence="2" id="KW-0472">Membrane</keyword>
<dbReference type="OrthoDB" id="9810906at2"/>
<dbReference type="InterPro" id="IPR029052">
    <property type="entry name" value="Metallo-depent_PP-like"/>
</dbReference>